<protein>
    <submittedName>
        <fullName evidence="2">Uncharacterized protein</fullName>
    </submittedName>
</protein>
<feature type="transmembrane region" description="Helical" evidence="1">
    <location>
        <begin position="49"/>
        <end position="67"/>
    </location>
</feature>
<reference evidence="2" key="1">
    <citation type="submission" date="2020-10" db="EMBL/GenBank/DDBJ databases">
        <authorList>
            <person name="Gilroy R."/>
        </authorList>
    </citation>
    <scope>NUCLEOTIDE SEQUENCE</scope>
    <source>
        <strain evidence="2">ChiSjej1B19-7085</strain>
    </source>
</reference>
<dbReference type="EMBL" id="DVHF01000098">
    <property type="protein sequence ID" value="HIR57685.1"/>
    <property type="molecule type" value="Genomic_DNA"/>
</dbReference>
<accession>A0A9D1J1Y2</accession>
<proteinExistence type="predicted"/>
<evidence type="ECO:0000256" key="1">
    <source>
        <dbReference type="SAM" id="Phobius"/>
    </source>
</evidence>
<evidence type="ECO:0000313" key="2">
    <source>
        <dbReference type="EMBL" id="HIR57685.1"/>
    </source>
</evidence>
<feature type="transmembrane region" description="Helical" evidence="1">
    <location>
        <begin position="126"/>
        <end position="146"/>
    </location>
</feature>
<evidence type="ECO:0000313" key="3">
    <source>
        <dbReference type="Proteomes" id="UP000886785"/>
    </source>
</evidence>
<feature type="transmembrane region" description="Helical" evidence="1">
    <location>
        <begin position="100"/>
        <end position="120"/>
    </location>
</feature>
<keyword evidence="1" id="KW-0472">Membrane</keyword>
<keyword evidence="1" id="KW-0812">Transmembrane</keyword>
<dbReference type="Proteomes" id="UP000886785">
    <property type="component" value="Unassembled WGS sequence"/>
</dbReference>
<comment type="caution">
    <text evidence="2">The sequence shown here is derived from an EMBL/GenBank/DDBJ whole genome shotgun (WGS) entry which is preliminary data.</text>
</comment>
<reference evidence="2" key="2">
    <citation type="journal article" date="2021" name="PeerJ">
        <title>Extensive microbial diversity within the chicken gut microbiome revealed by metagenomics and culture.</title>
        <authorList>
            <person name="Gilroy R."/>
            <person name="Ravi A."/>
            <person name="Getino M."/>
            <person name="Pursley I."/>
            <person name="Horton D.L."/>
            <person name="Alikhan N.F."/>
            <person name="Baker D."/>
            <person name="Gharbi K."/>
            <person name="Hall N."/>
            <person name="Watson M."/>
            <person name="Adriaenssens E.M."/>
            <person name="Foster-Nyarko E."/>
            <person name="Jarju S."/>
            <person name="Secka A."/>
            <person name="Antonio M."/>
            <person name="Oren A."/>
            <person name="Chaudhuri R.R."/>
            <person name="La Ragione R."/>
            <person name="Hildebrand F."/>
            <person name="Pallen M.J."/>
        </authorList>
    </citation>
    <scope>NUCLEOTIDE SEQUENCE</scope>
    <source>
        <strain evidence="2">ChiSjej1B19-7085</strain>
    </source>
</reference>
<gene>
    <name evidence="2" type="ORF">IAA54_08445</name>
</gene>
<name>A0A9D1J1Y2_9FIRM</name>
<organism evidence="2 3">
    <name type="scientific">Candidatus Gallacutalibacter pullicola</name>
    <dbReference type="NCBI Taxonomy" id="2840830"/>
    <lineage>
        <taxon>Bacteria</taxon>
        <taxon>Bacillati</taxon>
        <taxon>Bacillota</taxon>
        <taxon>Clostridia</taxon>
        <taxon>Eubacteriales</taxon>
        <taxon>Candidatus Gallacutalibacter</taxon>
    </lineage>
</organism>
<sequence>MKKELGYAEKMKWRIRALWMALALMLVYMVVVAELDGGDSRMMTNLANMVSDIIFFGGIIFLISRIVHNKKLLKDRALLREQLCRERDERNQYLHDKSGGIVMDVLLFILLFTTCTAALFNMAAFSVSVFLLAAAVILKASAWLFYSYRKME</sequence>
<dbReference type="AlphaFoldDB" id="A0A9D1J1Y2"/>
<keyword evidence="1" id="KW-1133">Transmembrane helix</keyword>